<dbReference type="PANTHER" id="PTHR33164:SF57">
    <property type="entry name" value="MARR-FAMILY TRANSCRIPTIONAL REGULATOR"/>
    <property type="match status" value="1"/>
</dbReference>
<dbReference type="PANTHER" id="PTHR33164">
    <property type="entry name" value="TRANSCRIPTIONAL REGULATOR, MARR FAMILY"/>
    <property type="match status" value="1"/>
</dbReference>
<dbReference type="InterPro" id="IPR036388">
    <property type="entry name" value="WH-like_DNA-bd_sf"/>
</dbReference>
<protein>
    <submittedName>
        <fullName evidence="2">MarR family transcriptional regulator</fullName>
    </submittedName>
</protein>
<proteinExistence type="predicted"/>
<dbReference type="Pfam" id="PF01047">
    <property type="entry name" value="MarR"/>
    <property type="match status" value="1"/>
</dbReference>
<dbReference type="Gene3D" id="1.10.10.10">
    <property type="entry name" value="Winged helix-like DNA-binding domain superfamily/Winged helix DNA-binding domain"/>
    <property type="match status" value="1"/>
</dbReference>
<keyword evidence="3" id="KW-1185">Reference proteome</keyword>
<feature type="domain" description="HTH marR-type" evidence="1">
    <location>
        <begin position="5"/>
        <end position="139"/>
    </location>
</feature>
<organism evidence="2 3">
    <name type="scientific">Actinomadura barringtoniae</name>
    <dbReference type="NCBI Taxonomy" id="1427535"/>
    <lineage>
        <taxon>Bacteria</taxon>
        <taxon>Bacillati</taxon>
        <taxon>Actinomycetota</taxon>
        <taxon>Actinomycetes</taxon>
        <taxon>Streptosporangiales</taxon>
        <taxon>Thermomonosporaceae</taxon>
        <taxon>Actinomadura</taxon>
    </lineage>
</organism>
<dbReference type="InterPro" id="IPR036390">
    <property type="entry name" value="WH_DNA-bd_sf"/>
</dbReference>
<dbReference type="EMBL" id="JAGEOJ010000024">
    <property type="protein sequence ID" value="MBO2454077.1"/>
    <property type="molecule type" value="Genomic_DNA"/>
</dbReference>
<evidence type="ECO:0000313" key="2">
    <source>
        <dbReference type="EMBL" id="MBO2454077.1"/>
    </source>
</evidence>
<dbReference type="RefSeq" id="WP_208262204.1">
    <property type="nucleotide sequence ID" value="NZ_JAGEOJ010000024.1"/>
</dbReference>
<sequence length="162" mass="18563">MTPDDPLFQSPMYLMLEAVRMARRRAAVLHPGEPLRIQHVLSLAWLAEGPISQRELSDRLSVDPADLVSVIDMLERHGYVERHRDPDDRRRYALHITTGGRRALREHRTRREEVHESLLQALTPDERDELSALVLKLLAANDPRFAEPEADQGSPDRTSTHP</sequence>
<dbReference type="GO" id="GO:0006950">
    <property type="term" value="P:response to stress"/>
    <property type="evidence" value="ECO:0007669"/>
    <property type="project" value="TreeGrafter"/>
</dbReference>
<accession>A0A939PJJ9</accession>
<evidence type="ECO:0000313" key="3">
    <source>
        <dbReference type="Proteomes" id="UP000669179"/>
    </source>
</evidence>
<dbReference type="PRINTS" id="PR00598">
    <property type="entry name" value="HTHMARR"/>
</dbReference>
<dbReference type="GO" id="GO:0003700">
    <property type="term" value="F:DNA-binding transcription factor activity"/>
    <property type="evidence" value="ECO:0007669"/>
    <property type="project" value="InterPro"/>
</dbReference>
<name>A0A939PJJ9_9ACTN</name>
<dbReference type="PROSITE" id="PS50995">
    <property type="entry name" value="HTH_MARR_2"/>
    <property type="match status" value="1"/>
</dbReference>
<comment type="caution">
    <text evidence="2">The sequence shown here is derived from an EMBL/GenBank/DDBJ whole genome shotgun (WGS) entry which is preliminary data.</text>
</comment>
<dbReference type="AlphaFoldDB" id="A0A939PJJ9"/>
<dbReference type="SUPFAM" id="SSF46785">
    <property type="entry name" value="Winged helix' DNA-binding domain"/>
    <property type="match status" value="1"/>
</dbReference>
<dbReference type="SMART" id="SM00347">
    <property type="entry name" value="HTH_MARR"/>
    <property type="match status" value="1"/>
</dbReference>
<dbReference type="InterPro" id="IPR039422">
    <property type="entry name" value="MarR/SlyA-like"/>
</dbReference>
<reference evidence="2" key="1">
    <citation type="submission" date="2021-03" db="EMBL/GenBank/DDBJ databases">
        <authorList>
            <person name="Kanchanasin P."/>
            <person name="Saeng-In P."/>
            <person name="Phongsopitanun W."/>
            <person name="Yuki M."/>
            <person name="Kudo T."/>
            <person name="Ohkuma M."/>
            <person name="Tanasupawat S."/>
        </authorList>
    </citation>
    <scope>NUCLEOTIDE SEQUENCE</scope>
    <source>
        <strain evidence="2">GKU 128</strain>
    </source>
</reference>
<dbReference type="InterPro" id="IPR000835">
    <property type="entry name" value="HTH_MarR-typ"/>
</dbReference>
<gene>
    <name evidence="2" type="ORF">J4573_43800</name>
</gene>
<dbReference type="Proteomes" id="UP000669179">
    <property type="component" value="Unassembled WGS sequence"/>
</dbReference>
<evidence type="ECO:0000259" key="1">
    <source>
        <dbReference type="PROSITE" id="PS50995"/>
    </source>
</evidence>